<evidence type="ECO:0000313" key="1">
    <source>
        <dbReference type="EMBL" id="KKU25022.1"/>
    </source>
</evidence>
<protein>
    <submittedName>
        <fullName evidence="1">Uncharacterized protein</fullName>
    </submittedName>
</protein>
<evidence type="ECO:0000313" key="2">
    <source>
        <dbReference type="Proteomes" id="UP000034643"/>
    </source>
</evidence>
<organism evidence="1 2">
    <name type="scientific">Candidatus Woesebacteria bacterium GW2011_GWF1_46_13</name>
    <dbReference type="NCBI Taxonomy" id="1618602"/>
    <lineage>
        <taxon>Bacteria</taxon>
        <taxon>Candidatus Woeseibacteriota</taxon>
    </lineage>
</organism>
<proteinExistence type="predicted"/>
<sequence length="148" mass="15805">MCLKTLGSTAYWPANLSIKACISWEETGGGGGGVGEGLGVGDGVGLGVGDGEGVGGGVGASVGVGEGAEARLKTLPARYEAPQIIPASIEKRTTERKYLMKIFKKVFRLERFRLFARGRFSLRGGDSCTICRFYPRPERGPKEEYRSL</sequence>
<dbReference type="AlphaFoldDB" id="A0A0G1NXF1"/>
<reference evidence="1 2" key="1">
    <citation type="journal article" date="2015" name="Nature">
        <title>rRNA introns, odd ribosomes, and small enigmatic genomes across a large radiation of phyla.</title>
        <authorList>
            <person name="Brown C.T."/>
            <person name="Hug L.A."/>
            <person name="Thomas B.C."/>
            <person name="Sharon I."/>
            <person name="Castelle C.J."/>
            <person name="Singh A."/>
            <person name="Wilkins M.J."/>
            <person name="Williams K.H."/>
            <person name="Banfield J.F."/>
        </authorList>
    </citation>
    <scope>NUCLEOTIDE SEQUENCE [LARGE SCALE GENOMIC DNA]</scope>
</reference>
<dbReference type="Proteomes" id="UP000034643">
    <property type="component" value="Unassembled WGS sequence"/>
</dbReference>
<name>A0A0G1NXF1_9BACT</name>
<gene>
    <name evidence="1" type="ORF">UX34_C0005G0026</name>
</gene>
<accession>A0A0G1NXF1</accession>
<comment type="caution">
    <text evidence="1">The sequence shown here is derived from an EMBL/GenBank/DDBJ whole genome shotgun (WGS) entry which is preliminary data.</text>
</comment>
<dbReference type="EMBL" id="LCLV01000005">
    <property type="protein sequence ID" value="KKU25022.1"/>
    <property type="molecule type" value="Genomic_DNA"/>
</dbReference>